<protein>
    <recommendedName>
        <fullName evidence="3 8">Mediator of RNA polymerase II transcription subunit 31</fullName>
    </recommendedName>
</protein>
<comment type="caution">
    <text evidence="10">The sequence shown here is derived from an EMBL/GenBank/DDBJ whole genome shotgun (WGS) entry which is preliminary data.</text>
</comment>
<comment type="subcellular location">
    <subcellularLocation>
        <location evidence="1 8">Nucleus</location>
    </subcellularLocation>
</comment>
<keyword evidence="4 8" id="KW-0805">Transcription regulation</keyword>
<evidence type="ECO:0000256" key="5">
    <source>
        <dbReference type="ARBA" id="ARBA00023159"/>
    </source>
</evidence>
<dbReference type="InterPro" id="IPR008831">
    <property type="entry name" value="Mediator_Med31"/>
</dbReference>
<accession>A0ABR3JMD2</accession>
<evidence type="ECO:0000256" key="8">
    <source>
        <dbReference type="RuleBase" id="RU364129"/>
    </source>
</evidence>
<keyword evidence="11" id="KW-1185">Reference proteome</keyword>
<dbReference type="EMBL" id="JASNQZ010000006">
    <property type="protein sequence ID" value="KAL0956216.1"/>
    <property type="molecule type" value="Genomic_DNA"/>
</dbReference>
<comment type="similarity">
    <text evidence="2 8">Belongs to the Mediator complex subunit 31 family.</text>
</comment>
<evidence type="ECO:0000256" key="6">
    <source>
        <dbReference type="ARBA" id="ARBA00023163"/>
    </source>
</evidence>
<keyword evidence="6 8" id="KW-0804">Transcription</keyword>
<reference evidence="11" key="1">
    <citation type="submission" date="2024-06" db="EMBL/GenBank/DDBJ databases">
        <title>Multi-omics analyses provide insights into the biosynthesis of the anticancer antibiotic pleurotin in Hohenbuehelia grisea.</title>
        <authorList>
            <person name="Weaver J.A."/>
            <person name="Alberti F."/>
        </authorList>
    </citation>
    <scope>NUCLEOTIDE SEQUENCE [LARGE SCALE GENOMIC DNA]</scope>
    <source>
        <strain evidence="11">T-177</strain>
    </source>
</reference>
<evidence type="ECO:0000256" key="2">
    <source>
        <dbReference type="ARBA" id="ARBA00006378"/>
    </source>
</evidence>
<gene>
    <name evidence="10" type="ORF">HGRIS_002372</name>
</gene>
<evidence type="ECO:0000256" key="3">
    <source>
        <dbReference type="ARBA" id="ARBA00019660"/>
    </source>
</evidence>
<dbReference type="Pfam" id="PF05669">
    <property type="entry name" value="Med31"/>
    <property type="match status" value="1"/>
</dbReference>
<sequence>MNMDSDAHPNDNPSPISSPSNANDPRVLNRARFELELEFVQALANPFYLHMLAQQNILAQPEFVNFLKYLLYWKEKDYAQFIQYPHALHHLDLLQYEAFRADLKNEHLRQLLDTAQFEHWKTWRDPEYYTRLQQEQQQKPPDETATAVKPE</sequence>
<keyword evidence="7 8" id="KW-0539">Nucleus</keyword>
<evidence type="ECO:0000256" key="7">
    <source>
        <dbReference type="ARBA" id="ARBA00023242"/>
    </source>
</evidence>
<feature type="compositionally biased region" description="Low complexity" evidence="9">
    <location>
        <begin position="10"/>
        <end position="23"/>
    </location>
</feature>
<evidence type="ECO:0000256" key="1">
    <source>
        <dbReference type="ARBA" id="ARBA00004123"/>
    </source>
</evidence>
<evidence type="ECO:0000313" key="10">
    <source>
        <dbReference type="EMBL" id="KAL0956216.1"/>
    </source>
</evidence>
<comment type="function">
    <text evidence="8">Component of the Mediator complex, a coactivator involved in the regulated transcription of nearly all RNA polymerase II-dependent genes. Mediator functions as a bridge to convey information from gene-specific regulatory proteins to the basal RNA polymerase II transcription machinery. Mediator is recruited to promoters by direct interactions with regulatory proteins and serves as a scaffold for the assembly of a functional preinitiation complex with RNA polymerase II and the general transcription factors.</text>
</comment>
<dbReference type="Gene3D" id="1.10.10.1340">
    <property type="entry name" value="Mediator of RNA polymerase II, submodule Med31 (Soh1)"/>
    <property type="match status" value="1"/>
</dbReference>
<proteinExistence type="inferred from homology"/>
<feature type="region of interest" description="Disordered" evidence="9">
    <location>
        <begin position="1"/>
        <end position="23"/>
    </location>
</feature>
<evidence type="ECO:0000313" key="11">
    <source>
        <dbReference type="Proteomes" id="UP001556367"/>
    </source>
</evidence>
<feature type="region of interest" description="Disordered" evidence="9">
    <location>
        <begin position="131"/>
        <end position="151"/>
    </location>
</feature>
<dbReference type="Proteomes" id="UP001556367">
    <property type="component" value="Unassembled WGS sequence"/>
</dbReference>
<keyword evidence="5 8" id="KW-0010">Activator</keyword>
<comment type="subunit">
    <text evidence="8">Component of the Mediator complex.</text>
</comment>
<name>A0ABR3JMD2_9AGAR</name>
<evidence type="ECO:0000256" key="4">
    <source>
        <dbReference type="ARBA" id="ARBA00023015"/>
    </source>
</evidence>
<dbReference type="InterPro" id="IPR038089">
    <property type="entry name" value="Med31_sf"/>
</dbReference>
<evidence type="ECO:0000256" key="9">
    <source>
        <dbReference type="SAM" id="MobiDB-lite"/>
    </source>
</evidence>
<dbReference type="PANTHER" id="PTHR13186">
    <property type="entry name" value="MEDIATOR OF RNA POLYMERASE II TRANSCRIPTION SUBUNIT 31"/>
    <property type="match status" value="1"/>
</dbReference>
<organism evidence="10 11">
    <name type="scientific">Hohenbuehelia grisea</name>
    <dbReference type="NCBI Taxonomy" id="104357"/>
    <lineage>
        <taxon>Eukaryota</taxon>
        <taxon>Fungi</taxon>
        <taxon>Dikarya</taxon>
        <taxon>Basidiomycota</taxon>
        <taxon>Agaricomycotina</taxon>
        <taxon>Agaricomycetes</taxon>
        <taxon>Agaricomycetidae</taxon>
        <taxon>Agaricales</taxon>
        <taxon>Pleurotineae</taxon>
        <taxon>Pleurotaceae</taxon>
        <taxon>Hohenbuehelia</taxon>
    </lineage>
</organism>